<dbReference type="Gene3D" id="1.10.1740.10">
    <property type="match status" value="1"/>
</dbReference>
<keyword evidence="4" id="KW-0804">Transcription</keyword>
<dbReference type="GO" id="GO:0003677">
    <property type="term" value="F:DNA binding"/>
    <property type="evidence" value="ECO:0007669"/>
    <property type="project" value="InterPro"/>
</dbReference>
<protein>
    <submittedName>
        <fullName evidence="7">RNA polymerase subunit sigma</fullName>
    </submittedName>
</protein>
<dbReference type="GO" id="GO:0006352">
    <property type="term" value="P:DNA-templated transcription initiation"/>
    <property type="evidence" value="ECO:0007669"/>
    <property type="project" value="InterPro"/>
</dbReference>
<name>A0A0U4W586_9PSED</name>
<dbReference type="InterPro" id="IPR014284">
    <property type="entry name" value="RNA_pol_sigma-70_dom"/>
</dbReference>
<evidence type="ECO:0000256" key="4">
    <source>
        <dbReference type="ARBA" id="ARBA00023163"/>
    </source>
</evidence>
<dbReference type="SUPFAM" id="SSF88659">
    <property type="entry name" value="Sigma3 and sigma4 domains of RNA polymerase sigma factors"/>
    <property type="match status" value="1"/>
</dbReference>
<dbReference type="NCBIfam" id="TIGR02937">
    <property type="entry name" value="sigma70-ECF"/>
    <property type="match status" value="1"/>
</dbReference>
<proteinExistence type="inferred from homology"/>
<comment type="similarity">
    <text evidence="1">Belongs to the sigma-70 factor family. ECF subfamily.</text>
</comment>
<keyword evidence="2" id="KW-0805">Transcription regulation</keyword>
<feature type="domain" description="RNA polymerase sigma factor 70 region 4 type 2" evidence="6">
    <location>
        <begin position="120"/>
        <end position="170"/>
    </location>
</feature>
<dbReference type="SUPFAM" id="SSF88946">
    <property type="entry name" value="Sigma2 domain of RNA polymerase sigma factors"/>
    <property type="match status" value="1"/>
</dbReference>
<accession>A0A0U4W586</accession>
<evidence type="ECO:0000259" key="5">
    <source>
        <dbReference type="Pfam" id="PF04542"/>
    </source>
</evidence>
<reference evidence="7 8" key="1">
    <citation type="submission" date="2016-01" db="EMBL/GenBank/DDBJ databases">
        <title>Annotation of Pseudomonas oryzihabitans USDA-ARS-USMARC-56511.</title>
        <authorList>
            <person name="Harhay G.P."/>
            <person name="Harhay D.M."/>
            <person name="Smith T.P.L."/>
            <person name="Bono J.L."/>
            <person name="Heaton M.P."/>
            <person name="Clawson M.L."/>
            <person name="Chitko-Mckown C.G."/>
            <person name="Capik S.F."/>
            <person name="DeDonder K.D."/>
            <person name="Apley M.D."/>
            <person name="Lubbers B.V."/>
            <person name="White B.J."/>
            <person name="Larson R.L."/>
        </authorList>
    </citation>
    <scope>NUCLEOTIDE SEQUENCE [LARGE SCALE GENOMIC DNA]</scope>
    <source>
        <strain evidence="7 8">USDA-ARS-USMARC-56511</strain>
    </source>
</reference>
<dbReference type="Proteomes" id="UP000064137">
    <property type="component" value="Chromosome"/>
</dbReference>
<dbReference type="PANTHER" id="PTHR43133:SF62">
    <property type="entry name" value="RNA POLYMERASE SIGMA FACTOR SIGZ"/>
    <property type="match status" value="1"/>
</dbReference>
<dbReference type="InterPro" id="IPR013249">
    <property type="entry name" value="RNA_pol_sigma70_r4_t2"/>
</dbReference>
<dbReference type="AlphaFoldDB" id="A0A0U4W586"/>
<evidence type="ECO:0000313" key="8">
    <source>
        <dbReference type="Proteomes" id="UP000064137"/>
    </source>
</evidence>
<dbReference type="Gene3D" id="1.10.10.10">
    <property type="entry name" value="Winged helix-like DNA-binding domain superfamily/Winged helix DNA-binding domain"/>
    <property type="match status" value="1"/>
</dbReference>
<organism evidence="7 8">
    <name type="scientific">Pseudomonas oryzihabitans</name>
    <dbReference type="NCBI Taxonomy" id="47885"/>
    <lineage>
        <taxon>Bacteria</taxon>
        <taxon>Pseudomonadati</taxon>
        <taxon>Pseudomonadota</taxon>
        <taxon>Gammaproteobacteria</taxon>
        <taxon>Pseudomonadales</taxon>
        <taxon>Pseudomonadaceae</taxon>
        <taxon>Pseudomonas</taxon>
    </lineage>
</organism>
<dbReference type="Pfam" id="PF04542">
    <property type="entry name" value="Sigma70_r2"/>
    <property type="match status" value="1"/>
</dbReference>
<evidence type="ECO:0000259" key="6">
    <source>
        <dbReference type="Pfam" id="PF08281"/>
    </source>
</evidence>
<evidence type="ECO:0000313" key="7">
    <source>
        <dbReference type="EMBL" id="ALZ83109.1"/>
    </source>
</evidence>
<feature type="domain" description="RNA polymerase sigma-70 region 2" evidence="5">
    <location>
        <begin position="26"/>
        <end position="94"/>
    </location>
</feature>
<dbReference type="InterPro" id="IPR039425">
    <property type="entry name" value="RNA_pol_sigma-70-like"/>
</dbReference>
<keyword evidence="3" id="KW-0731">Sigma factor</keyword>
<dbReference type="EMBL" id="CP013987">
    <property type="protein sequence ID" value="ALZ83109.1"/>
    <property type="molecule type" value="Genomic_DNA"/>
</dbReference>
<evidence type="ECO:0000256" key="2">
    <source>
        <dbReference type="ARBA" id="ARBA00023015"/>
    </source>
</evidence>
<dbReference type="InterPro" id="IPR013324">
    <property type="entry name" value="RNA_pol_sigma_r3/r4-like"/>
</dbReference>
<dbReference type="KEGG" id="por:APT59_02425"/>
<dbReference type="Pfam" id="PF08281">
    <property type="entry name" value="Sigma70_r4_2"/>
    <property type="match status" value="1"/>
</dbReference>
<evidence type="ECO:0000256" key="1">
    <source>
        <dbReference type="ARBA" id="ARBA00010641"/>
    </source>
</evidence>
<dbReference type="RefSeq" id="WP_059313386.1">
    <property type="nucleotide sequence ID" value="NZ_CP013987.1"/>
</dbReference>
<dbReference type="PANTHER" id="PTHR43133">
    <property type="entry name" value="RNA POLYMERASE ECF-TYPE SIGMA FACTO"/>
    <property type="match status" value="1"/>
</dbReference>
<dbReference type="OrthoDB" id="9784272at2"/>
<dbReference type="InterPro" id="IPR036388">
    <property type="entry name" value="WH-like_DNA-bd_sf"/>
</dbReference>
<evidence type="ECO:0000256" key="3">
    <source>
        <dbReference type="ARBA" id="ARBA00023082"/>
    </source>
</evidence>
<gene>
    <name evidence="7" type="ORF">APT59_02425</name>
</gene>
<dbReference type="GO" id="GO:0016987">
    <property type="term" value="F:sigma factor activity"/>
    <property type="evidence" value="ECO:0007669"/>
    <property type="project" value="UniProtKB-KW"/>
</dbReference>
<sequence length="175" mass="19251">MTERSPDPAVLLAACAQGERAALQRLYQNEAPLLLGIVLRLVRDRGLAEDILHDAFLRIWRGAASFAPERGSARGWMCSVARNLALNALRDRQRLVPLGDDWEPLAESADPAREADGSRLEGCLQNLEAPRREAILAAYLDGCSHGEIAQRLQAPLGTVKSWITRGLKALRECMT</sequence>
<dbReference type="InterPro" id="IPR013325">
    <property type="entry name" value="RNA_pol_sigma_r2"/>
</dbReference>
<dbReference type="InterPro" id="IPR007627">
    <property type="entry name" value="RNA_pol_sigma70_r2"/>
</dbReference>